<feature type="transmembrane region" description="Helical" evidence="1">
    <location>
        <begin position="307"/>
        <end position="326"/>
    </location>
</feature>
<dbReference type="RefSeq" id="WP_111370965.1">
    <property type="nucleotide sequence ID" value="NZ_CP029480.1"/>
</dbReference>
<proteinExistence type="predicted"/>
<reference evidence="2 3" key="1">
    <citation type="submission" date="2018-05" db="EMBL/GenBank/DDBJ databases">
        <title>Complete genome sequence of Arcticibacterium luteifluviistationis SM1504T, a cytophagaceae bacterium isolated from Arctic surface seawater.</title>
        <authorList>
            <person name="Li Y."/>
            <person name="Qin Q.-L."/>
        </authorList>
    </citation>
    <scope>NUCLEOTIDE SEQUENCE [LARGE SCALE GENOMIC DNA]</scope>
    <source>
        <strain evidence="2 3">SM1504</strain>
    </source>
</reference>
<feature type="transmembrane region" description="Helical" evidence="1">
    <location>
        <begin position="142"/>
        <end position="161"/>
    </location>
</feature>
<feature type="transmembrane region" description="Helical" evidence="1">
    <location>
        <begin position="231"/>
        <end position="250"/>
    </location>
</feature>
<feature type="transmembrane region" description="Helical" evidence="1">
    <location>
        <begin position="281"/>
        <end position="300"/>
    </location>
</feature>
<dbReference type="EMBL" id="CP029480">
    <property type="protein sequence ID" value="AWV97863.1"/>
    <property type="molecule type" value="Genomic_DNA"/>
</dbReference>
<dbReference type="OrthoDB" id="919444at2"/>
<accession>A0A2Z4GAB9</accession>
<organism evidence="2 3">
    <name type="scientific">Arcticibacterium luteifluviistationis</name>
    <dbReference type="NCBI Taxonomy" id="1784714"/>
    <lineage>
        <taxon>Bacteria</taxon>
        <taxon>Pseudomonadati</taxon>
        <taxon>Bacteroidota</taxon>
        <taxon>Cytophagia</taxon>
        <taxon>Cytophagales</taxon>
        <taxon>Leadbetterellaceae</taxon>
        <taxon>Arcticibacterium</taxon>
    </lineage>
</organism>
<sequence>MSILTGYLEKIEAWVASFVSAENWRFKTVLLCALVVVLSFFNNISPLKSFGDFYQSVFVDKTEHFLYQTVEDRARSLTSNFDYEPYSGKESRTFRLVAPIFVRVLGISHISIVLYGLQLFCGLFFFYMLTGFINDLLKDKSATLYAMLGIASIYLGACFFIDNGGYGDLFSYFFLFLGIYFARKPYLVFIFLSLAFWNDERAFVGSGIAFVWLWWYPQFKANEKIKIKFNWSMVAVILAWGAWVAGRYYLMNVVGMKPTYNPDGEFAIRIQQSIDSLGFRLLWQFEGWWLLFLLAGAILWTKKEYLALAPMFIAGAASTLSAMIIYDSTRSGTFAFITIFFCLAICKRYLTDRQLRLILLGIAILCFLHPMANKTHGMGFFLM</sequence>
<keyword evidence="1" id="KW-0472">Membrane</keyword>
<feature type="transmembrane region" description="Helical" evidence="1">
    <location>
        <begin position="173"/>
        <end position="196"/>
    </location>
</feature>
<feature type="transmembrane region" description="Helical" evidence="1">
    <location>
        <begin position="357"/>
        <end position="373"/>
    </location>
</feature>
<name>A0A2Z4GAB9_9BACT</name>
<dbReference type="KEGG" id="als:DJ013_06650"/>
<feature type="transmembrane region" description="Helical" evidence="1">
    <location>
        <begin position="100"/>
        <end position="130"/>
    </location>
</feature>
<feature type="transmembrane region" description="Helical" evidence="1">
    <location>
        <begin position="202"/>
        <end position="219"/>
    </location>
</feature>
<protein>
    <recommendedName>
        <fullName evidence="4">Glycosyltransferase RgtA/B/C/D-like domain-containing protein</fullName>
    </recommendedName>
</protein>
<keyword evidence="3" id="KW-1185">Reference proteome</keyword>
<evidence type="ECO:0000313" key="2">
    <source>
        <dbReference type="EMBL" id="AWV97863.1"/>
    </source>
</evidence>
<dbReference type="Proteomes" id="UP000249873">
    <property type="component" value="Chromosome"/>
</dbReference>
<keyword evidence="1" id="KW-0812">Transmembrane</keyword>
<gene>
    <name evidence="2" type="ORF">DJ013_06650</name>
</gene>
<evidence type="ECO:0000313" key="3">
    <source>
        <dbReference type="Proteomes" id="UP000249873"/>
    </source>
</evidence>
<keyword evidence="1" id="KW-1133">Transmembrane helix</keyword>
<feature type="transmembrane region" description="Helical" evidence="1">
    <location>
        <begin position="332"/>
        <end position="350"/>
    </location>
</feature>
<dbReference type="AlphaFoldDB" id="A0A2Z4GAB9"/>
<evidence type="ECO:0008006" key="4">
    <source>
        <dbReference type="Google" id="ProtNLM"/>
    </source>
</evidence>
<evidence type="ECO:0000256" key="1">
    <source>
        <dbReference type="SAM" id="Phobius"/>
    </source>
</evidence>